<proteinExistence type="predicted"/>
<name>A0A0W0W0K0_9GAMM</name>
<dbReference type="PATRIC" id="fig|454.4.peg.1284"/>
<dbReference type="AlphaFoldDB" id="A0A0W0W0K0"/>
<keyword evidence="3" id="KW-1185">Reference proteome</keyword>
<dbReference type="Proteomes" id="UP000054761">
    <property type="component" value="Unassembled WGS sequence"/>
</dbReference>
<dbReference type="Pfam" id="PF12834">
    <property type="entry name" value="Phage_int_SAM_2"/>
    <property type="match status" value="1"/>
</dbReference>
<dbReference type="InterPro" id="IPR024457">
    <property type="entry name" value="Putative_integrase_N"/>
</dbReference>
<evidence type="ECO:0000313" key="3">
    <source>
        <dbReference type="Proteomes" id="UP000054761"/>
    </source>
</evidence>
<dbReference type="RefSeq" id="WP_058501550.1">
    <property type="nucleotide sequence ID" value="NZ_CAAAJA010000037.1"/>
</dbReference>
<dbReference type="OrthoDB" id="5633687at2"/>
<accession>A0A0W0W0K0</accession>
<reference evidence="2 3" key="1">
    <citation type="submission" date="2015-11" db="EMBL/GenBank/DDBJ databases">
        <title>Genomic analysis of 38 Legionella species identifies large and diverse effector repertoires.</title>
        <authorList>
            <person name="Burstein D."/>
            <person name="Amaro F."/>
            <person name="Zusman T."/>
            <person name="Lifshitz Z."/>
            <person name="Cohen O."/>
            <person name="Gilbert J.A."/>
            <person name="Pupko T."/>
            <person name="Shuman H.A."/>
            <person name="Segal G."/>
        </authorList>
    </citation>
    <scope>NUCLEOTIDE SEQUENCE [LARGE SCALE GENOMIC DNA]</scope>
    <source>
        <strain evidence="2 3">Bercovier 4</strain>
    </source>
</reference>
<dbReference type="EMBL" id="LNYH01000058">
    <property type="protein sequence ID" value="KTD26052.1"/>
    <property type="molecule type" value="Genomic_DNA"/>
</dbReference>
<sequence>MRRYSLRQTINNYLKSNRCGSHRDKQYRQFVIYKMLDDLFVLGETPSHWQALTANQLEKLIQHWKKQRITVSTMMNYMTIIRKFLHCIGHDLAGIDNQNLRLKRKTTSHKIIRLKYDGWQKLHDPIAQVLMGFQMHFGLTLSETMRLLPDVHVQNNHLLLTREITFNHLDRKVPIRTPTQMAILRIFHHLTQKQHCLINSFGYRVVCFRWQKAMKALRWPAKKSYRYMYAQLTQASLSSQLDHYRLSILIMDEMGLKSRTTLWSYLNEQQAA</sequence>
<organism evidence="2 3">
    <name type="scientific">Legionella israelensis</name>
    <dbReference type="NCBI Taxonomy" id="454"/>
    <lineage>
        <taxon>Bacteria</taxon>
        <taxon>Pseudomonadati</taxon>
        <taxon>Pseudomonadota</taxon>
        <taxon>Gammaproteobacteria</taxon>
        <taxon>Legionellales</taxon>
        <taxon>Legionellaceae</taxon>
        <taxon>Legionella</taxon>
    </lineage>
</organism>
<protein>
    <recommendedName>
        <fullName evidence="1">Putative integrase N-terminal domain-containing protein</fullName>
    </recommendedName>
</protein>
<comment type="caution">
    <text evidence="2">The sequence shown here is derived from an EMBL/GenBank/DDBJ whole genome shotgun (WGS) entry which is preliminary data.</text>
</comment>
<evidence type="ECO:0000259" key="1">
    <source>
        <dbReference type="Pfam" id="PF12834"/>
    </source>
</evidence>
<gene>
    <name evidence="2" type="ORF">Lisr_1193</name>
</gene>
<feature type="domain" description="Putative integrase N-terminal" evidence="1">
    <location>
        <begin position="16"/>
        <end position="90"/>
    </location>
</feature>
<evidence type="ECO:0000313" key="2">
    <source>
        <dbReference type="EMBL" id="KTD26052.1"/>
    </source>
</evidence>